<organism evidence="7 8">
    <name type="scientific">Rhodococcus triatomae</name>
    <dbReference type="NCBI Taxonomy" id="300028"/>
    <lineage>
        <taxon>Bacteria</taxon>
        <taxon>Bacillati</taxon>
        <taxon>Actinomycetota</taxon>
        <taxon>Actinomycetes</taxon>
        <taxon>Mycobacteriales</taxon>
        <taxon>Nocardiaceae</taxon>
        <taxon>Rhodococcus</taxon>
    </lineage>
</organism>
<keyword evidence="5" id="KW-0862">Zinc</keyword>
<dbReference type="EMBL" id="FNDN01000012">
    <property type="protein sequence ID" value="SDI86192.1"/>
    <property type="molecule type" value="Genomic_DNA"/>
</dbReference>
<evidence type="ECO:0000313" key="8">
    <source>
        <dbReference type="Proteomes" id="UP000183263"/>
    </source>
</evidence>
<evidence type="ECO:0000313" key="7">
    <source>
        <dbReference type="EMBL" id="SDI86192.1"/>
    </source>
</evidence>
<dbReference type="GO" id="GO:0046872">
    <property type="term" value="F:metal ion binding"/>
    <property type="evidence" value="ECO:0007669"/>
    <property type="project" value="UniProtKB-KW"/>
</dbReference>
<evidence type="ECO:0000256" key="1">
    <source>
        <dbReference type="ARBA" id="ARBA00001947"/>
    </source>
</evidence>
<name>A0A1G8P121_9NOCA</name>
<dbReference type="PANTHER" id="PTHR42978:SF7">
    <property type="entry name" value="METALLO-HYDROLASE RV2300C-RELATED"/>
    <property type="match status" value="1"/>
</dbReference>
<evidence type="ECO:0000259" key="6">
    <source>
        <dbReference type="SMART" id="SM00849"/>
    </source>
</evidence>
<dbReference type="Gene3D" id="3.60.15.10">
    <property type="entry name" value="Ribonuclease Z/Hydroxyacylglutathione hydrolase-like"/>
    <property type="match status" value="1"/>
</dbReference>
<proteinExistence type="inferred from homology"/>
<gene>
    <name evidence="7" type="ORF">SAMN05444695_11230</name>
</gene>
<protein>
    <submittedName>
        <fullName evidence="7">Glyoxylase, beta-lactamase superfamily II</fullName>
    </submittedName>
</protein>
<feature type="domain" description="Metallo-beta-lactamase" evidence="6">
    <location>
        <begin position="19"/>
        <end position="248"/>
    </location>
</feature>
<evidence type="ECO:0000256" key="2">
    <source>
        <dbReference type="ARBA" id="ARBA00007749"/>
    </source>
</evidence>
<dbReference type="OrthoDB" id="3196337at2"/>
<keyword evidence="4" id="KW-0378">Hydrolase</keyword>
<dbReference type="Pfam" id="PF00753">
    <property type="entry name" value="Lactamase_B"/>
    <property type="match status" value="1"/>
</dbReference>
<dbReference type="CDD" id="cd07742">
    <property type="entry name" value="metallo-hydrolase-like_MBL-fold"/>
    <property type="match status" value="1"/>
</dbReference>
<dbReference type="SMART" id="SM00849">
    <property type="entry name" value="Lactamase_B"/>
    <property type="match status" value="1"/>
</dbReference>
<dbReference type="InterPro" id="IPR036866">
    <property type="entry name" value="RibonucZ/Hydroxyglut_hydro"/>
</dbReference>
<sequence>MKVHHLNCGTMTPMTGTMVAHVLLVETANGLVLVDTGFGARDIDDPGRRLGPLRHVIRPALSRAETALEQVERLGFDRTDVRHIVATHFDLDHVGGLADFPHATVHTTAAEAAAVMSPTLKERVRYRRAQLGHGPNIVGHEPTGEPWRGFAGARELGEIAPGIVLVPLPGHTRGHACVAVDAGHRWVLHCGDAFYDPATLHGTANAPVTLRVMETLFATSRRQVRDNHARLAELARAADPELLIVCAHDAEQLRRAQASE</sequence>
<evidence type="ECO:0000256" key="4">
    <source>
        <dbReference type="ARBA" id="ARBA00022801"/>
    </source>
</evidence>
<accession>A0A1G8P121</accession>
<dbReference type="PANTHER" id="PTHR42978">
    <property type="entry name" value="QUORUM-QUENCHING LACTONASE YTNP-RELATED-RELATED"/>
    <property type="match status" value="1"/>
</dbReference>
<reference evidence="7 8" key="1">
    <citation type="submission" date="2016-10" db="EMBL/GenBank/DDBJ databases">
        <authorList>
            <person name="de Groot N.N."/>
        </authorList>
    </citation>
    <scope>NUCLEOTIDE SEQUENCE [LARGE SCALE GENOMIC DNA]</scope>
    <source>
        <strain evidence="7 8">DSM 44892</strain>
    </source>
</reference>
<dbReference type="SUPFAM" id="SSF56281">
    <property type="entry name" value="Metallo-hydrolase/oxidoreductase"/>
    <property type="match status" value="1"/>
</dbReference>
<dbReference type="InterPro" id="IPR051013">
    <property type="entry name" value="MBL_superfamily_lactonases"/>
</dbReference>
<evidence type="ECO:0000256" key="5">
    <source>
        <dbReference type="ARBA" id="ARBA00022833"/>
    </source>
</evidence>
<comment type="cofactor">
    <cofactor evidence="1">
        <name>Zn(2+)</name>
        <dbReference type="ChEBI" id="CHEBI:29105"/>
    </cofactor>
</comment>
<dbReference type="InterPro" id="IPR001279">
    <property type="entry name" value="Metallo-B-lactamas"/>
</dbReference>
<keyword evidence="3" id="KW-0479">Metal-binding</keyword>
<dbReference type="AlphaFoldDB" id="A0A1G8P121"/>
<dbReference type="Proteomes" id="UP000183263">
    <property type="component" value="Unassembled WGS sequence"/>
</dbReference>
<evidence type="ECO:0000256" key="3">
    <source>
        <dbReference type="ARBA" id="ARBA00022723"/>
    </source>
</evidence>
<dbReference type="GO" id="GO:0016787">
    <property type="term" value="F:hydrolase activity"/>
    <property type="evidence" value="ECO:0007669"/>
    <property type="project" value="UniProtKB-KW"/>
</dbReference>
<keyword evidence="8" id="KW-1185">Reference proteome</keyword>
<comment type="similarity">
    <text evidence="2">Belongs to the metallo-beta-lactamase superfamily.</text>
</comment>
<dbReference type="RefSeq" id="WP_072739156.1">
    <property type="nucleotide sequence ID" value="NZ_CP048813.1"/>
</dbReference>